<accession>A0A6P1THT4</accession>
<dbReference type="AlphaFoldDB" id="A0A6P1THT4"/>
<dbReference type="GO" id="GO:0016740">
    <property type="term" value="F:transferase activity"/>
    <property type="evidence" value="ECO:0007669"/>
    <property type="project" value="UniProtKB-KW"/>
</dbReference>
<gene>
    <name evidence="2" type="ORF">Ana3638_07895</name>
</gene>
<keyword evidence="3" id="KW-1185">Reference proteome</keyword>
<dbReference type="Pfam" id="PF13524">
    <property type="entry name" value="Glyco_trans_1_2"/>
    <property type="match status" value="1"/>
</dbReference>
<reference evidence="2 3" key="1">
    <citation type="submission" date="2020-01" db="EMBL/GenBank/DDBJ databases">
        <title>Genome analysis of Anaerocolumna sp. CBA3638.</title>
        <authorList>
            <person name="Kim J."/>
            <person name="Roh S.W."/>
        </authorList>
    </citation>
    <scope>NUCLEOTIDE SEQUENCE [LARGE SCALE GENOMIC DNA]</scope>
    <source>
        <strain evidence="2 3">CBA3638</strain>
    </source>
</reference>
<evidence type="ECO:0000313" key="2">
    <source>
        <dbReference type="EMBL" id="QHQ60704.1"/>
    </source>
</evidence>
<feature type="domain" description="Spore protein YkvP/CgeB glycosyl transferase-like" evidence="1">
    <location>
        <begin position="238"/>
        <end position="384"/>
    </location>
</feature>
<dbReference type="RefSeq" id="WP_161837538.1">
    <property type="nucleotide sequence ID" value="NZ_CP048000.1"/>
</dbReference>
<protein>
    <submittedName>
        <fullName evidence="2">Glycosyltransferase</fullName>
    </submittedName>
</protein>
<dbReference type="Proteomes" id="UP000464314">
    <property type="component" value="Chromosome"/>
</dbReference>
<dbReference type="InterPro" id="IPR055259">
    <property type="entry name" value="YkvP/CgeB_Glyco_trans-like"/>
</dbReference>
<name>A0A6P1THT4_9FIRM</name>
<dbReference type="KEGG" id="anr:Ana3638_07895"/>
<dbReference type="EMBL" id="CP048000">
    <property type="protein sequence ID" value="QHQ60704.1"/>
    <property type="molecule type" value="Genomic_DNA"/>
</dbReference>
<evidence type="ECO:0000259" key="1">
    <source>
        <dbReference type="Pfam" id="PF13524"/>
    </source>
</evidence>
<organism evidence="2 3">
    <name type="scientific">Anaerocolumna sedimenticola</name>
    <dbReference type="NCBI Taxonomy" id="2696063"/>
    <lineage>
        <taxon>Bacteria</taxon>
        <taxon>Bacillati</taxon>
        <taxon>Bacillota</taxon>
        <taxon>Clostridia</taxon>
        <taxon>Lachnospirales</taxon>
        <taxon>Lachnospiraceae</taxon>
        <taxon>Anaerocolumna</taxon>
    </lineage>
</organism>
<keyword evidence="2" id="KW-0808">Transferase</keyword>
<proteinExistence type="predicted"/>
<sequence>MKKILILKGISQYNVLRYAADAIASGFKDLGCQVKVIGFHAADDFDVALREIMGEYDLIFSFQALFFDYKLEDNTFLYNNISTPVFGYIVDHPSYHHERLSAELNSNVYLGCIDNKHVSYIRRYYPGIKNVFYIPHAGFESKERIPFEKKDIDLFFPGTYTPSLSYVEAINQLPDIFCKTAYKIIEYMQNDLTVTLEGALEVYFNSIGFNCSIDEFRELMVMLLPVDGYIRSFYRDLCIHTLLENGIHVTVAGNGWREFITSYSENLNVISDKGIDIENVIELIGRSKIVLNVIPTYKEGLHERLITGMHCNAVSLTHSSTSIEKFFKNKENIVIFDLNNTDQLPYIVNDLLTDVNKSKEIAIKGCSIAAGNHKWSDRARDILNICCNI</sequence>
<evidence type="ECO:0000313" key="3">
    <source>
        <dbReference type="Proteomes" id="UP000464314"/>
    </source>
</evidence>